<evidence type="ECO:0000256" key="8">
    <source>
        <dbReference type="ARBA" id="ARBA00022782"/>
    </source>
</evidence>
<dbReference type="GeneID" id="112462231"/>
<dbReference type="InterPro" id="IPR011545">
    <property type="entry name" value="DEAD/DEAH_box_helicase_dom"/>
</dbReference>
<dbReference type="GO" id="GO:0005737">
    <property type="term" value="C:cytoplasm"/>
    <property type="evidence" value="ECO:0007669"/>
    <property type="project" value="UniProtKB-SubCell"/>
</dbReference>
<dbReference type="Pfam" id="PF00270">
    <property type="entry name" value="DEAD"/>
    <property type="match status" value="1"/>
</dbReference>
<dbReference type="GO" id="GO:0016787">
    <property type="term" value="F:hydrolase activity"/>
    <property type="evidence" value="ECO:0007669"/>
    <property type="project" value="UniProtKB-KW"/>
</dbReference>
<dbReference type="GO" id="GO:0003724">
    <property type="term" value="F:RNA helicase activity"/>
    <property type="evidence" value="ECO:0007669"/>
    <property type="project" value="UniProtKB-EC"/>
</dbReference>
<dbReference type="CDD" id="cd18791">
    <property type="entry name" value="SF2_C_RHA"/>
    <property type="match status" value="1"/>
</dbReference>
<keyword evidence="6" id="KW-0963">Cytoplasm</keyword>
<dbReference type="InterPro" id="IPR014001">
    <property type="entry name" value="Helicase_ATP-bd"/>
</dbReference>
<comment type="similarity">
    <text evidence="2">Belongs to the DEAD box helicase family. DEAH subfamily.</text>
</comment>
<keyword evidence="11" id="KW-0067">ATP-binding</keyword>
<dbReference type="OrthoDB" id="66977at2759"/>
<accession>A0A6J1QME8</accession>
<evidence type="ECO:0000256" key="7">
    <source>
        <dbReference type="ARBA" id="ARBA00022741"/>
    </source>
</evidence>
<keyword evidence="8" id="KW-0221">Differentiation</keyword>
<evidence type="ECO:0000313" key="18">
    <source>
        <dbReference type="Proteomes" id="UP000504618"/>
    </source>
</evidence>
<keyword evidence="12" id="KW-0744">Spermatogenesis</keyword>
<evidence type="ECO:0000256" key="2">
    <source>
        <dbReference type="ARBA" id="ARBA00008792"/>
    </source>
</evidence>
<gene>
    <name evidence="19" type="primary">LOC112462231</name>
</gene>
<dbReference type="GO" id="GO:0051321">
    <property type="term" value="P:meiotic cell cycle"/>
    <property type="evidence" value="ECO:0007669"/>
    <property type="project" value="UniProtKB-KW"/>
</dbReference>
<evidence type="ECO:0000256" key="14">
    <source>
        <dbReference type="ARBA" id="ARBA00023254"/>
    </source>
</evidence>
<dbReference type="SMART" id="SM00847">
    <property type="entry name" value="HA2"/>
    <property type="match status" value="1"/>
</dbReference>
<feature type="domain" description="Helicase C-terminal" evidence="17">
    <location>
        <begin position="292"/>
        <end position="468"/>
    </location>
</feature>
<evidence type="ECO:0000259" key="16">
    <source>
        <dbReference type="PROSITE" id="PS51192"/>
    </source>
</evidence>
<evidence type="ECO:0000256" key="1">
    <source>
        <dbReference type="ARBA" id="ARBA00004496"/>
    </source>
</evidence>
<dbReference type="Gene3D" id="1.20.120.1080">
    <property type="match status" value="1"/>
</dbReference>
<feature type="domain" description="Helicase ATP-binding" evidence="16">
    <location>
        <begin position="73"/>
        <end position="239"/>
    </location>
</feature>
<dbReference type="InterPro" id="IPR002999">
    <property type="entry name" value="Tudor"/>
</dbReference>
<dbReference type="SUPFAM" id="SSF63748">
    <property type="entry name" value="Tudor/PWWP/MBT"/>
    <property type="match status" value="1"/>
</dbReference>
<protein>
    <recommendedName>
        <fullName evidence="4">Probable ATP-dependent RNA helicase spindle-E</fullName>
        <ecNumber evidence="3">3.6.4.13</ecNumber>
    </recommendedName>
</protein>
<dbReference type="InterPro" id="IPR027417">
    <property type="entry name" value="P-loop_NTPase"/>
</dbReference>
<evidence type="ECO:0000256" key="13">
    <source>
        <dbReference type="ARBA" id="ARBA00023158"/>
    </source>
</evidence>
<dbReference type="PROSITE" id="PS51194">
    <property type="entry name" value="HELICASE_CTER"/>
    <property type="match status" value="1"/>
</dbReference>
<dbReference type="GO" id="GO:0031047">
    <property type="term" value="P:regulatory ncRNA-mediated gene silencing"/>
    <property type="evidence" value="ECO:0007669"/>
    <property type="project" value="UniProtKB-KW"/>
</dbReference>
<evidence type="ECO:0000256" key="12">
    <source>
        <dbReference type="ARBA" id="ARBA00022871"/>
    </source>
</evidence>
<dbReference type="SUPFAM" id="SSF52540">
    <property type="entry name" value="P-loop containing nucleoside triphosphate hydrolases"/>
    <property type="match status" value="1"/>
</dbReference>
<reference evidence="19" key="1">
    <citation type="submission" date="2025-08" db="UniProtKB">
        <authorList>
            <consortium name="RefSeq"/>
        </authorList>
    </citation>
    <scope>IDENTIFICATION</scope>
    <source>
        <tissue evidence="19">Whole body</tissue>
    </source>
</reference>
<dbReference type="RefSeq" id="XP_024883657.1">
    <property type="nucleotide sequence ID" value="XM_025027889.1"/>
</dbReference>
<keyword evidence="9" id="KW-0378">Hydrolase</keyword>
<evidence type="ECO:0000256" key="6">
    <source>
        <dbReference type="ARBA" id="ARBA00022490"/>
    </source>
</evidence>
<dbReference type="Proteomes" id="UP000504618">
    <property type="component" value="Unplaced"/>
</dbReference>
<dbReference type="GO" id="GO:0005524">
    <property type="term" value="F:ATP binding"/>
    <property type="evidence" value="ECO:0007669"/>
    <property type="project" value="UniProtKB-KW"/>
</dbReference>
<comment type="catalytic activity">
    <reaction evidence="15">
        <text>ATP + H2O = ADP + phosphate + H(+)</text>
        <dbReference type="Rhea" id="RHEA:13065"/>
        <dbReference type="ChEBI" id="CHEBI:15377"/>
        <dbReference type="ChEBI" id="CHEBI:15378"/>
        <dbReference type="ChEBI" id="CHEBI:30616"/>
        <dbReference type="ChEBI" id="CHEBI:43474"/>
        <dbReference type="ChEBI" id="CHEBI:456216"/>
        <dbReference type="EC" id="3.6.4.13"/>
    </reaction>
</comment>
<dbReference type="GO" id="GO:0003723">
    <property type="term" value="F:RNA binding"/>
    <property type="evidence" value="ECO:0007669"/>
    <property type="project" value="TreeGrafter"/>
</dbReference>
<keyword evidence="18" id="KW-1185">Reference proteome</keyword>
<dbReference type="Pfam" id="PF00567">
    <property type="entry name" value="TUDOR"/>
    <property type="match status" value="1"/>
</dbReference>
<evidence type="ECO:0000256" key="9">
    <source>
        <dbReference type="ARBA" id="ARBA00022801"/>
    </source>
</evidence>
<name>A0A6J1QME8_9HYME</name>
<keyword evidence="13" id="KW-0943">RNA-mediated gene silencing</keyword>
<organism evidence="18 19">
    <name type="scientific">Temnothorax curvispinosus</name>
    <dbReference type="NCBI Taxonomy" id="300111"/>
    <lineage>
        <taxon>Eukaryota</taxon>
        <taxon>Metazoa</taxon>
        <taxon>Ecdysozoa</taxon>
        <taxon>Arthropoda</taxon>
        <taxon>Hexapoda</taxon>
        <taxon>Insecta</taxon>
        <taxon>Pterygota</taxon>
        <taxon>Neoptera</taxon>
        <taxon>Endopterygota</taxon>
        <taxon>Hymenoptera</taxon>
        <taxon>Apocrita</taxon>
        <taxon>Aculeata</taxon>
        <taxon>Formicoidea</taxon>
        <taxon>Formicidae</taxon>
        <taxon>Myrmicinae</taxon>
        <taxon>Temnothorax</taxon>
    </lineage>
</organism>
<keyword evidence="10 19" id="KW-0347">Helicase</keyword>
<evidence type="ECO:0000256" key="4">
    <source>
        <dbReference type="ARBA" id="ARBA00013352"/>
    </source>
</evidence>
<dbReference type="EC" id="3.6.4.13" evidence="3"/>
<dbReference type="PANTHER" id="PTHR18934">
    <property type="entry name" value="ATP-DEPENDENT RNA HELICASE"/>
    <property type="match status" value="1"/>
</dbReference>
<comment type="subcellular location">
    <subcellularLocation>
        <location evidence="1">Cytoplasm</location>
    </subcellularLocation>
</comment>
<dbReference type="Pfam" id="PF00271">
    <property type="entry name" value="Helicase_C"/>
    <property type="match status" value="1"/>
</dbReference>
<dbReference type="SMART" id="SM00487">
    <property type="entry name" value="DEXDc"/>
    <property type="match status" value="1"/>
</dbReference>
<sequence>MESSSWRDVTSTQSVCEETFVKDYTEAEAEEYLKFMDNRKKMEEDKVYGECSYPYGPQSNNDSSIVAIKDEILSTIETNAVIVIRGPTGCGKTTQIPQFILDANITKRLDCNVIVTQSRRIAAISIAKRVCHERGWRLGTLVGYKVGMQQKVSPETRLTYCTTEILLQHLIRQKHLLDYTHIILDEIHERDQNLDFLLLVIKRLLQTNSKQVKIILMSATIDVTKFARYFSTKVENTLRPAPVIEISEKRNFQIRTYYLDEINDMGNIPKVSVVEPKVTQRMREICSFIINSLDDIDENDNEEDSMPPQRHAVLIFLPGIYEIEELYNYLSVFREKLWDLTILHSLISDADKQDCVFRKPPQGYRRIILSTNIAESSITMPDVKYVIDFCLVKLLTFNPATHYQSLQLCWASKTNCTQRAGRTGRVMDGRVYRLVPKAFYDNNLREHNVPEMCRAPLANVILRAKLFDFDKPHVFISHLLDPPTFDNLADIMLNLKEIGALVDDVCYRPFDGKLTNLGNIMAHFSLDIRIVKLIVLGHVYGVLRDAIILGASMTVKDVFYTEQCHPTVSSYTTQKKWSENSNSDCIATLNIYKVWKDEKSNNRINTREAEKQWGRENGLEIEALRELDALVNEITMRMTELGIEEIAGVDKVNWPDADRNFVLRIILAGAFYPHYFVNRLQDEPTYKKDISKTLNNEDPMKTIYLRGWPLKQPGYIYAGKLQEIFSKYLKIPKNRVTILFNTSYIYVQFRDKETAIDDSLQNIIEYVYQAIMMKRCNIPIEIKLLNAEEANERAKHYNAHIFERNLIFRRNMRMIESNVSERRPILPGLDVTLIPLFIQTIVSPGHFWATLDDDATRNNLRKIRNYFNNYSLKKFLSNPQLSNVIAAPIKMGKFFTWHRARITNFVSEDEKMVDVFLIDHGRFSRVELSELREINDSTILNIPPLAFSCNLAFVRPFKQYNVHQWSKRSRNYFATQIKENEKIFGEIYSVVDSVVNLKLIVVNKKGERFNVNQGLIEEGYAVEREETYFSKCNHELRIDSYLINNMSTEQKKFYEEQQYDKYSLLKYPEPPREEDCNSSVKLQGPYSPLEMELIQLTLGEKSRKTNVEKNSVNAVLLDNDLNQSRRLLIARNVNKTNQDCVTLTNTTLLPNIPGLAALLALIFAPCVELRCNSRKTYYTGALCGLGPIGVGSNQATFPNHDMEITFDVDITMDDVTEINKLRYWMNIGMESNSTEENIVMCQNELKNILLNVRDKHRQLRDSKNDELDPHRNKWNYYNKLHILPSIQNSETKYDVYP</sequence>
<evidence type="ECO:0000256" key="10">
    <source>
        <dbReference type="ARBA" id="ARBA00022806"/>
    </source>
</evidence>
<evidence type="ECO:0000256" key="5">
    <source>
        <dbReference type="ARBA" id="ARBA00022473"/>
    </source>
</evidence>
<keyword evidence="14" id="KW-0469">Meiosis</keyword>
<evidence type="ECO:0000256" key="11">
    <source>
        <dbReference type="ARBA" id="ARBA00022840"/>
    </source>
</evidence>
<dbReference type="PROSITE" id="PS51192">
    <property type="entry name" value="HELICASE_ATP_BIND_1"/>
    <property type="match status" value="1"/>
</dbReference>
<dbReference type="PANTHER" id="PTHR18934:SF113">
    <property type="entry name" value="ATP-DEPENDENT RNA HELICASE TDRD9"/>
    <property type="match status" value="1"/>
</dbReference>
<evidence type="ECO:0000313" key="19">
    <source>
        <dbReference type="RefSeq" id="XP_024883657.1"/>
    </source>
</evidence>
<dbReference type="InterPro" id="IPR001650">
    <property type="entry name" value="Helicase_C-like"/>
</dbReference>
<evidence type="ECO:0000259" key="17">
    <source>
        <dbReference type="PROSITE" id="PS51194"/>
    </source>
</evidence>
<dbReference type="InterPro" id="IPR035437">
    <property type="entry name" value="SNase_OB-fold_sf"/>
</dbReference>
<dbReference type="Gene3D" id="2.30.30.140">
    <property type="match status" value="1"/>
</dbReference>
<keyword evidence="7" id="KW-0547">Nucleotide-binding</keyword>
<dbReference type="Gene3D" id="3.40.50.300">
    <property type="entry name" value="P-loop containing nucleotide triphosphate hydrolases"/>
    <property type="match status" value="2"/>
</dbReference>
<dbReference type="GO" id="GO:0030154">
    <property type="term" value="P:cell differentiation"/>
    <property type="evidence" value="ECO:0007669"/>
    <property type="project" value="UniProtKB-KW"/>
</dbReference>
<dbReference type="Gene3D" id="2.40.50.90">
    <property type="match status" value="1"/>
</dbReference>
<proteinExistence type="inferred from homology"/>
<dbReference type="InterPro" id="IPR007502">
    <property type="entry name" value="Helicase-assoc_dom"/>
</dbReference>
<dbReference type="GO" id="GO:0007283">
    <property type="term" value="P:spermatogenesis"/>
    <property type="evidence" value="ECO:0007669"/>
    <property type="project" value="UniProtKB-KW"/>
</dbReference>
<dbReference type="SMART" id="SM00490">
    <property type="entry name" value="HELICc"/>
    <property type="match status" value="1"/>
</dbReference>
<keyword evidence="5" id="KW-0217">Developmental protein</keyword>
<evidence type="ECO:0000256" key="15">
    <source>
        <dbReference type="ARBA" id="ARBA00047984"/>
    </source>
</evidence>
<feature type="non-terminal residue" evidence="19">
    <location>
        <position position="1297"/>
    </location>
</feature>
<evidence type="ECO:0000256" key="3">
    <source>
        <dbReference type="ARBA" id="ARBA00012552"/>
    </source>
</evidence>